<protein>
    <submittedName>
        <fullName evidence="1">Uncharacterized protein</fullName>
    </submittedName>
</protein>
<reference evidence="1" key="1">
    <citation type="submission" date="2018-02" db="EMBL/GenBank/DDBJ databases">
        <title>Rhizophora mucronata_Transcriptome.</title>
        <authorList>
            <person name="Meera S.P."/>
            <person name="Sreeshan A."/>
            <person name="Augustine A."/>
        </authorList>
    </citation>
    <scope>NUCLEOTIDE SEQUENCE</scope>
    <source>
        <tissue evidence="1">Leaf</tissue>
    </source>
</reference>
<dbReference type="EMBL" id="GGEC01058934">
    <property type="protein sequence ID" value="MBX39418.1"/>
    <property type="molecule type" value="Transcribed_RNA"/>
</dbReference>
<evidence type="ECO:0000313" key="1">
    <source>
        <dbReference type="EMBL" id="MBX39418.1"/>
    </source>
</evidence>
<sequence>MISGCRYKIVFRCSTIYLENLFGAQGSSPDHVVRRALGLDIKFLCIRHWICSWVLAYIINQGWFILVCCKYFTGL</sequence>
<dbReference type="AlphaFoldDB" id="A0A2P2NAA9"/>
<proteinExistence type="predicted"/>
<accession>A0A2P2NAA9</accession>
<name>A0A2P2NAA9_RHIMU</name>
<organism evidence="1">
    <name type="scientific">Rhizophora mucronata</name>
    <name type="common">Asiatic mangrove</name>
    <dbReference type="NCBI Taxonomy" id="61149"/>
    <lineage>
        <taxon>Eukaryota</taxon>
        <taxon>Viridiplantae</taxon>
        <taxon>Streptophyta</taxon>
        <taxon>Embryophyta</taxon>
        <taxon>Tracheophyta</taxon>
        <taxon>Spermatophyta</taxon>
        <taxon>Magnoliopsida</taxon>
        <taxon>eudicotyledons</taxon>
        <taxon>Gunneridae</taxon>
        <taxon>Pentapetalae</taxon>
        <taxon>rosids</taxon>
        <taxon>fabids</taxon>
        <taxon>Malpighiales</taxon>
        <taxon>Rhizophoraceae</taxon>
        <taxon>Rhizophora</taxon>
    </lineage>
</organism>